<dbReference type="AlphaFoldDB" id="A0A4Y4CVX0"/>
<comment type="caution">
    <text evidence="2">The sequence shown here is derived from an EMBL/GenBank/DDBJ whole genome shotgun (WGS) entry which is preliminary data.</text>
</comment>
<accession>A0A4Y4CVX0</accession>
<evidence type="ECO:0000256" key="1">
    <source>
        <dbReference type="SAM" id="MobiDB-lite"/>
    </source>
</evidence>
<dbReference type="EMBL" id="BJNV01000020">
    <property type="protein sequence ID" value="GEC95403.1"/>
    <property type="molecule type" value="Genomic_DNA"/>
</dbReference>
<feature type="region of interest" description="Disordered" evidence="1">
    <location>
        <begin position="136"/>
        <end position="158"/>
    </location>
</feature>
<sequence length="158" mass="17306">MSQNIVSISLSNDDLAAIRGMLAGLEDKLKAMVELTAAQRVSLLRMGARSESFVRHTLDTLEQDPDILPRSFDLAEMQRDLVALDQLRPIFSRLRQLAGRADDTERALGNDLYESALAAYRFAKATDGSAVADALQEHGSERFASNGKRSPTPEDSAN</sequence>
<reference evidence="2 3" key="1">
    <citation type="submission" date="2019-06" db="EMBL/GenBank/DDBJ databases">
        <title>Whole genome shotgun sequence of Zoogloea ramigera NBRC 15342.</title>
        <authorList>
            <person name="Hosoyama A."/>
            <person name="Uohara A."/>
            <person name="Ohji S."/>
            <person name="Ichikawa N."/>
        </authorList>
    </citation>
    <scope>NUCLEOTIDE SEQUENCE [LARGE SCALE GENOMIC DNA]</scope>
    <source>
        <strain evidence="2 3">NBRC 15342</strain>
    </source>
</reference>
<keyword evidence="3" id="KW-1185">Reference proteome</keyword>
<organism evidence="2 3">
    <name type="scientific">Zoogloea ramigera</name>
    <dbReference type="NCBI Taxonomy" id="350"/>
    <lineage>
        <taxon>Bacteria</taxon>
        <taxon>Pseudomonadati</taxon>
        <taxon>Pseudomonadota</taxon>
        <taxon>Betaproteobacteria</taxon>
        <taxon>Rhodocyclales</taxon>
        <taxon>Zoogloeaceae</taxon>
        <taxon>Zoogloea</taxon>
    </lineage>
</organism>
<dbReference type="OrthoDB" id="8927965at2"/>
<dbReference type="RefSeq" id="WP_141350866.1">
    <property type="nucleotide sequence ID" value="NZ_BJNV01000020.1"/>
</dbReference>
<protein>
    <submittedName>
        <fullName evidence="2">Uncharacterized protein</fullName>
    </submittedName>
</protein>
<evidence type="ECO:0000313" key="3">
    <source>
        <dbReference type="Proteomes" id="UP000318422"/>
    </source>
</evidence>
<gene>
    <name evidence="2" type="ORF">ZRA01_14760</name>
</gene>
<proteinExistence type="predicted"/>
<evidence type="ECO:0000313" key="2">
    <source>
        <dbReference type="EMBL" id="GEC95403.1"/>
    </source>
</evidence>
<name>A0A4Y4CVX0_ZOORA</name>
<feature type="compositionally biased region" description="Polar residues" evidence="1">
    <location>
        <begin position="147"/>
        <end position="158"/>
    </location>
</feature>
<dbReference type="Proteomes" id="UP000318422">
    <property type="component" value="Unassembled WGS sequence"/>
</dbReference>